<dbReference type="AlphaFoldDB" id="A0A162MSA8"/>
<dbReference type="OrthoDB" id="7392499at2759"/>
<accession>A0A162MSA8</accession>
<evidence type="ECO:0000256" key="1">
    <source>
        <dbReference type="ARBA" id="ARBA00007768"/>
    </source>
</evidence>
<reference evidence="3 4" key="1">
    <citation type="journal article" date="2016" name="Genome Biol. Evol.">
        <title>Divergent and convergent evolution of fungal pathogenicity.</title>
        <authorList>
            <person name="Shang Y."/>
            <person name="Xiao G."/>
            <person name="Zheng P."/>
            <person name="Cen K."/>
            <person name="Zhan S."/>
            <person name="Wang C."/>
        </authorList>
    </citation>
    <scope>NUCLEOTIDE SEQUENCE [LARGE SCALE GENOMIC DNA]</scope>
    <source>
        <strain evidence="3 4">ARSEF 2679</strain>
    </source>
</reference>
<evidence type="ECO:0000313" key="3">
    <source>
        <dbReference type="EMBL" id="OAA66150.1"/>
    </source>
</evidence>
<dbReference type="SUPFAM" id="SSF110395">
    <property type="entry name" value="CutC-like"/>
    <property type="match status" value="1"/>
</dbReference>
<name>A0A162MSA8_CORFA</name>
<dbReference type="Gene3D" id="3.20.20.380">
    <property type="entry name" value="Copper homeostasis (CutC) domain"/>
    <property type="match status" value="1"/>
</dbReference>
<dbReference type="STRING" id="1081104.A0A162MSA8"/>
<evidence type="ECO:0000256" key="2">
    <source>
        <dbReference type="ARBA" id="ARBA00019014"/>
    </source>
</evidence>
<comment type="caution">
    <text evidence="3">The sequence shown here is derived from an EMBL/GenBank/DDBJ whole genome shotgun (WGS) entry which is preliminary data.</text>
</comment>
<dbReference type="PANTHER" id="PTHR12598">
    <property type="entry name" value="COPPER HOMEOSTASIS PROTEIN CUTC"/>
    <property type="match status" value="1"/>
</dbReference>
<dbReference type="EMBL" id="AZHB01000008">
    <property type="protein sequence ID" value="OAA66150.1"/>
    <property type="molecule type" value="Genomic_DNA"/>
</dbReference>
<evidence type="ECO:0000313" key="4">
    <source>
        <dbReference type="Proteomes" id="UP000076744"/>
    </source>
</evidence>
<protein>
    <recommendedName>
        <fullName evidence="2">Copper homeostasis protein cutC homolog</fullName>
    </recommendedName>
</protein>
<comment type="similarity">
    <text evidence="1">Belongs to the CutC family.</text>
</comment>
<proteinExistence type="inferred from homology"/>
<sequence>MAPVPLEVAVFSVADALLSASLGASRIELNHPGSYPLGGLTPPASALSALSDLPIPVRVMIRPRGPPPPPDRTPDFIYTAAEVDAMHAAIAQLKPAMDARRGDGFVFGALTRDGRAVEEQVCAALVAGAAPFACVFHRAFDGLADLQGGVEVLGRCGFAGVLTAGGARGGAPENVQKLGEVCEAARRKGGLEVVAGGGVRHGNVATVVRGRGGAAPGWVHSAALKPDGTGLDEDELRRLLAALAREDEA</sequence>
<keyword evidence="4" id="KW-1185">Reference proteome</keyword>
<dbReference type="GeneID" id="30020280"/>
<dbReference type="RefSeq" id="XP_018705174.1">
    <property type="nucleotide sequence ID" value="XM_018847594.1"/>
</dbReference>
<gene>
    <name evidence="3" type="ORF">ISF_03988</name>
</gene>
<dbReference type="Pfam" id="PF03932">
    <property type="entry name" value="CutC"/>
    <property type="match status" value="1"/>
</dbReference>
<dbReference type="GO" id="GO:0005507">
    <property type="term" value="F:copper ion binding"/>
    <property type="evidence" value="ECO:0007669"/>
    <property type="project" value="TreeGrafter"/>
</dbReference>
<dbReference type="Proteomes" id="UP000076744">
    <property type="component" value="Unassembled WGS sequence"/>
</dbReference>
<dbReference type="PANTHER" id="PTHR12598:SF0">
    <property type="entry name" value="COPPER HOMEOSTASIS PROTEIN CUTC HOMOLOG"/>
    <property type="match status" value="1"/>
</dbReference>
<organism evidence="3 4">
    <name type="scientific">Cordyceps fumosorosea (strain ARSEF 2679)</name>
    <name type="common">Isaria fumosorosea</name>
    <dbReference type="NCBI Taxonomy" id="1081104"/>
    <lineage>
        <taxon>Eukaryota</taxon>
        <taxon>Fungi</taxon>
        <taxon>Dikarya</taxon>
        <taxon>Ascomycota</taxon>
        <taxon>Pezizomycotina</taxon>
        <taxon>Sordariomycetes</taxon>
        <taxon>Hypocreomycetidae</taxon>
        <taxon>Hypocreales</taxon>
        <taxon>Cordycipitaceae</taxon>
        <taxon>Cordyceps</taxon>
    </lineage>
</organism>
<dbReference type="InterPro" id="IPR036822">
    <property type="entry name" value="CutC-like_dom_sf"/>
</dbReference>
<dbReference type="InterPro" id="IPR005627">
    <property type="entry name" value="CutC-like"/>
</dbReference>